<dbReference type="InterPro" id="IPR017865">
    <property type="entry name" value="F-actin_cap_asu_CS"/>
</dbReference>
<keyword evidence="4 6" id="KW-0009">Actin-binding</keyword>
<dbReference type="InterPro" id="IPR002189">
    <property type="entry name" value="CapZ_alpha"/>
</dbReference>
<evidence type="ECO:0000256" key="4">
    <source>
        <dbReference type="ARBA" id="ARBA00023203"/>
    </source>
</evidence>
<dbReference type="GO" id="GO:0051015">
    <property type="term" value="F:actin filament binding"/>
    <property type="evidence" value="ECO:0007669"/>
    <property type="project" value="TreeGrafter"/>
</dbReference>
<comment type="subunit">
    <text evidence="6">Heterodimer of an alpha and a beta subunit.</text>
</comment>
<dbReference type="PANTHER" id="PTHR10653:SF0">
    <property type="entry name" value="F-ACTIN-CAPPING PROTEIN SUBUNIT ALPHA"/>
    <property type="match status" value="1"/>
</dbReference>
<evidence type="ECO:0000256" key="3">
    <source>
        <dbReference type="ARBA" id="ARBA00022467"/>
    </source>
</evidence>
<reference evidence="7 8" key="1">
    <citation type="journal article" date="2019" name="BMC Genomics">
        <title>Chromosome level assembly and comparative genome analysis confirm lager-brewing yeasts originated from a single hybridization.</title>
        <authorList>
            <person name="Salazar A.N."/>
            <person name="Gorter de Vries A.R."/>
            <person name="van den Broek M."/>
            <person name="Brouwers N."/>
            <person name="de la Torre Cortes P."/>
            <person name="Kuijpers N.G.A."/>
            <person name="Daran J.G."/>
            <person name="Abeel T."/>
        </authorList>
    </citation>
    <scope>NUCLEOTIDE SEQUENCE [LARGE SCALE GENOMIC DNA]</scope>
    <source>
        <strain evidence="7 8">CBS 1483</strain>
    </source>
</reference>
<dbReference type="PROSITE" id="PS00749">
    <property type="entry name" value="F_ACTIN_CAPPING_A_2"/>
    <property type="match status" value="1"/>
</dbReference>
<dbReference type="GO" id="GO:0008290">
    <property type="term" value="C:F-actin capping protein complex"/>
    <property type="evidence" value="ECO:0007669"/>
    <property type="project" value="UniProtKB-UniRule"/>
</dbReference>
<evidence type="ECO:0000256" key="5">
    <source>
        <dbReference type="ARBA" id="ARBA00025389"/>
    </source>
</evidence>
<comment type="similarity">
    <text evidence="1 6">Belongs to the F-actin-capping protein alpha subunit family.</text>
</comment>
<dbReference type="PRINTS" id="PR00191">
    <property type="entry name" value="FACTINCAPA"/>
</dbReference>
<dbReference type="InterPro" id="IPR037282">
    <property type="entry name" value="CapZ_alpha/beta"/>
</dbReference>
<dbReference type="InterPro" id="IPR042276">
    <property type="entry name" value="CapZ_alpha/beta_2"/>
</dbReference>
<dbReference type="Pfam" id="PF01267">
    <property type="entry name" value="F-actin_cap_A"/>
    <property type="match status" value="1"/>
</dbReference>
<keyword evidence="3 6" id="KW-0117">Actin capping</keyword>
<gene>
    <name evidence="7" type="primary">CAP1_2</name>
    <name evidence="7" type="ORF">GRS66_009068</name>
</gene>
<evidence type="ECO:0000313" key="7">
    <source>
        <dbReference type="EMBL" id="QID86440.1"/>
    </source>
</evidence>
<protein>
    <recommendedName>
        <fullName evidence="2 6">F-actin-capping protein subunit alpha</fullName>
    </recommendedName>
</protein>
<evidence type="ECO:0000313" key="8">
    <source>
        <dbReference type="Proteomes" id="UP000501346"/>
    </source>
</evidence>
<dbReference type="InterPro" id="IPR042489">
    <property type="entry name" value="CapZ_alpha_1"/>
</dbReference>
<name>A0A6C1EC39_SACPS</name>
<dbReference type="PANTHER" id="PTHR10653">
    <property type="entry name" value="F-ACTIN-CAPPING PROTEIN SUBUNIT ALPHA"/>
    <property type="match status" value="1"/>
</dbReference>
<dbReference type="GO" id="GO:0030036">
    <property type="term" value="P:actin cytoskeleton organization"/>
    <property type="evidence" value="ECO:0007669"/>
    <property type="project" value="TreeGrafter"/>
</dbReference>
<dbReference type="Gene3D" id="3.90.1150.210">
    <property type="entry name" value="F-actin capping protein, beta subunit"/>
    <property type="match status" value="1"/>
</dbReference>
<dbReference type="GO" id="GO:0030479">
    <property type="term" value="C:actin cortical patch"/>
    <property type="evidence" value="ECO:0007669"/>
    <property type="project" value="TreeGrafter"/>
</dbReference>
<evidence type="ECO:0000256" key="2">
    <source>
        <dbReference type="ARBA" id="ARBA00014038"/>
    </source>
</evidence>
<dbReference type="SUPFAM" id="SSF90096">
    <property type="entry name" value="Subunits of heterodimeric actin filament capping protein Capz"/>
    <property type="match status" value="1"/>
</dbReference>
<dbReference type="EMBL" id="CP049008">
    <property type="protein sequence ID" value="QID86440.1"/>
    <property type="molecule type" value="Genomic_DNA"/>
</dbReference>
<accession>A0A6C1EC39</accession>
<dbReference type="FunFam" id="3.90.1150.210:FF:000003">
    <property type="entry name" value="F-actin-capping protein subunit alpha"/>
    <property type="match status" value="1"/>
</dbReference>
<evidence type="ECO:0000256" key="6">
    <source>
        <dbReference type="RuleBase" id="RU365077"/>
    </source>
</evidence>
<dbReference type="GO" id="GO:0051016">
    <property type="term" value="P:barbed-end actin filament capping"/>
    <property type="evidence" value="ECO:0007669"/>
    <property type="project" value="UniProtKB-UniRule"/>
</dbReference>
<keyword evidence="8" id="KW-1185">Reference proteome</keyword>
<comment type="function">
    <text evidence="5 6">F-actin-capping proteins bind in a Ca(2+)-independent manner to the fast growing ends of actin filaments (barbed end) thereby blocking the exchange of subunits at these ends. Unlike other capping proteins (such as gelsolin and severin), these proteins do not sever actin filaments.</text>
</comment>
<dbReference type="OrthoDB" id="340550at2759"/>
<sequence length="268" mass="30588">MSSSKFEEVVNKIISDSPPGELREIYDDLIKITSESSKNTILDAIENYNVQNCIPIDVDGNSIIISKYNKEGSKFFDPVHSVIFSVDHLGHRGLDIEPYEFTHPKLDKEQLKRLHDQLREYLAQNFPGDVSFAVYPVPEEPSKISIIIVSTKYNPNNFWNGHWKSSYIYDLDTKELTGHISTQVHYYEDGDVSFQSGKAIGQNNVVDVVSTIRDVETSFENELDFSFSDLNEKQFKTLRRRLPVTRSKINWGKAIGSYRLGKNAAEGK</sequence>
<dbReference type="Proteomes" id="UP000501346">
    <property type="component" value="Chromosome SeXI"/>
</dbReference>
<dbReference type="AlphaFoldDB" id="A0A6C1EC39"/>
<evidence type="ECO:0000256" key="1">
    <source>
        <dbReference type="ARBA" id="ARBA00010479"/>
    </source>
</evidence>
<proteinExistence type="inferred from homology"/>
<dbReference type="Gene3D" id="3.30.1140.60">
    <property type="entry name" value="F-actin capping protein, alpha subunit"/>
    <property type="match status" value="1"/>
</dbReference>
<organism evidence="7 8">
    <name type="scientific">Saccharomyces pastorianus</name>
    <name type="common">Lager yeast</name>
    <name type="synonym">Saccharomyces cerevisiae x Saccharomyces eubayanus</name>
    <dbReference type="NCBI Taxonomy" id="27292"/>
    <lineage>
        <taxon>Eukaryota</taxon>
        <taxon>Fungi</taxon>
        <taxon>Dikarya</taxon>
        <taxon>Ascomycota</taxon>
        <taxon>Saccharomycotina</taxon>
        <taxon>Saccharomycetes</taxon>
        <taxon>Saccharomycetales</taxon>
        <taxon>Saccharomycetaceae</taxon>
        <taxon>Saccharomyces</taxon>
    </lineage>
</organism>